<evidence type="ECO:0000256" key="24">
    <source>
        <dbReference type="ARBA" id="ARBA00068111"/>
    </source>
</evidence>
<dbReference type="EC" id="4.1.2.25" evidence="11"/>
<comment type="catalytic activity">
    <reaction evidence="2">
        <text>6-hydroxymethyl-7,8-dihydropterin + ATP = (7,8-dihydropterin-6-yl)methyl diphosphate + AMP + H(+)</text>
        <dbReference type="Rhea" id="RHEA:11412"/>
        <dbReference type="ChEBI" id="CHEBI:15378"/>
        <dbReference type="ChEBI" id="CHEBI:30616"/>
        <dbReference type="ChEBI" id="CHEBI:44841"/>
        <dbReference type="ChEBI" id="CHEBI:72950"/>
        <dbReference type="ChEBI" id="CHEBI:456215"/>
        <dbReference type="EC" id="2.7.6.3"/>
    </reaction>
</comment>
<evidence type="ECO:0000256" key="20">
    <source>
        <dbReference type="ARBA" id="ARBA00023268"/>
    </source>
</evidence>
<evidence type="ECO:0000256" key="12">
    <source>
        <dbReference type="ARBA" id="ARBA00013253"/>
    </source>
</evidence>
<comment type="pathway">
    <text evidence="6">Cofactor biosynthesis; tetrahydrofolate biosynthesis; 2-amino-4-hydroxy-6-hydroxymethyl-7,8-dihydropteridine diphosphate from 7,8-dihydroneopterin triphosphate: step 3/4.</text>
</comment>
<reference evidence="26" key="1">
    <citation type="submission" date="2014-08" db="EMBL/GenBank/DDBJ databases">
        <authorList>
            <person name="Sharma Rahul"/>
            <person name="Thines Marco"/>
        </authorList>
    </citation>
    <scope>NUCLEOTIDE SEQUENCE</scope>
</reference>
<dbReference type="SUPFAM" id="SSF51717">
    <property type="entry name" value="Dihydropteroate synthetase-like"/>
    <property type="match status" value="1"/>
</dbReference>
<dbReference type="NCBIfam" id="TIGR00526">
    <property type="entry name" value="folB_dom"/>
    <property type="match status" value="1"/>
</dbReference>
<name>A0A0F7SKC3_PHARH</name>
<dbReference type="GO" id="GO:0046872">
    <property type="term" value="F:metal ion binding"/>
    <property type="evidence" value="ECO:0007669"/>
    <property type="project" value="UniProtKB-KW"/>
</dbReference>
<comment type="catalytic activity">
    <reaction evidence="1">
        <text>(7,8-dihydropterin-6-yl)methyl diphosphate + 4-aminobenzoate = 7,8-dihydropteroate + diphosphate</text>
        <dbReference type="Rhea" id="RHEA:19949"/>
        <dbReference type="ChEBI" id="CHEBI:17836"/>
        <dbReference type="ChEBI" id="CHEBI:17839"/>
        <dbReference type="ChEBI" id="CHEBI:33019"/>
        <dbReference type="ChEBI" id="CHEBI:72950"/>
        <dbReference type="EC" id="2.5.1.15"/>
    </reaction>
</comment>
<dbReference type="EC" id="2.7.6.3" evidence="12"/>
<dbReference type="InterPro" id="IPR011005">
    <property type="entry name" value="Dihydropteroate_synth-like_sf"/>
</dbReference>
<proteinExistence type="inferred from homology"/>
<dbReference type="PROSITE" id="PS00793">
    <property type="entry name" value="DHPS_2"/>
    <property type="match status" value="1"/>
</dbReference>
<keyword evidence="18" id="KW-0460">Magnesium</keyword>
<feature type="domain" description="Pterin-binding" evidence="25">
    <location>
        <begin position="461"/>
        <end position="730"/>
    </location>
</feature>
<dbReference type="AlphaFoldDB" id="A0A0F7SKC3"/>
<dbReference type="GO" id="GO:0004156">
    <property type="term" value="F:dihydropteroate synthase activity"/>
    <property type="evidence" value="ECO:0007669"/>
    <property type="project" value="UniProtKB-EC"/>
</dbReference>
<dbReference type="PANTHER" id="PTHR20941">
    <property type="entry name" value="FOLATE SYNTHESIS PROTEINS"/>
    <property type="match status" value="1"/>
</dbReference>
<comment type="similarity">
    <text evidence="8">In the N-terminal section; belongs to the DHNA family.</text>
</comment>
<comment type="pathway">
    <text evidence="7">Cofactor biosynthesis; tetrahydrofolate biosynthesis; 2-amino-4-hydroxy-6-hydroxymethyl-7,8-dihydropteridine diphosphate from 7,8-dihydroneopterin triphosphate: step 4/4.</text>
</comment>
<dbReference type="SMART" id="SM00905">
    <property type="entry name" value="FolB"/>
    <property type="match status" value="1"/>
</dbReference>
<dbReference type="FunFam" id="3.20.20.20:FF:000006">
    <property type="entry name" value="Dihydropteroate synthase"/>
    <property type="match status" value="1"/>
</dbReference>
<dbReference type="Pfam" id="PF02152">
    <property type="entry name" value="FolB"/>
    <property type="match status" value="1"/>
</dbReference>
<comment type="cofactor">
    <cofactor evidence="4">
        <name>Mg(2+)</name>
        <dbReference type="ChEBI" id="CHEBI:18420"/>
    </cofactor>
</comment>
<accession>A0A0F7SKC3</accession>
<dbReference type="Gene3D" id="3.20.20.20">
    <property type="entry name" value="Dihydropteroate synthase-like"/>
    <property type="match status" value="1"/>
</dbReference>
<comment type="pathway">
    <text evidence="5">Cofactor biosynthesis; tetrahydrofolate biosynthesis; 7,8-dihydrofolate from 2-amino-4-hydroxy-6-hydroxymethyl-7,8-dihydropteridine diphosphate and 4-aminobenzoate: step 1/2.</text>
</comment>
<keyword evidence="19" id="KW-0289">Folate biosynthesis</keyword>
<keyword evidence="17" id="KW-0067">ATP-binding</keyword>
<evidence type="ECO:0000256" key="4">
    <source>
        <dbReference type="ARBA" id="ARBA00001946"/>
    </source>
</evidence>
<evidence type="ECO:0000256" key="1">
    <source>
        <dbReference type="ARBA" id="ARBA00000012"/>
    </source>
</evidence>
<keyword evidence="15" id="KW-0547">Nucleotide-binding</keyword>
<protein>
    <recommendedName>
        <fullName evidence="23">Folic acid synthesis protein FOL1</fullName>
        <ecNumber evidence="10">2.5.1.15</ecNumber>
        <ecNumber evidence="12">2.7.6.3</ecNumber>
        <ecNumber evidence="11">4.1.2.25</ecNumber>
    </recommendedName>
    <alternativeName>
        <fullName evidence="24">Folic acid synthesis protein fol1</fullName>
    </alternativeName>
</protein>
<dbReference type="Gene3D" id="3.30.1130.10">
    <property type="match status" value="2"/>
</dbReference>
<dbReference type="Pfam" id="PF01288">
    <property type="entry name" value="HPPK"/>
    <property type="match status" value="1"/>
</dbReference>
<keyword evidence="20" id="KW-0511">Multifunctional enzyme</keyword>
<dbReference type="EC" id="2.5.1.15" evidence="10"/>
<dbReference type="InterPro" id="IPR043133">
    <property type="entry name" value="GTP-CH-I_C/QueF"/>
</dbReference>
<dbReference type="GO" id="GO:0003848">
    <property type="term" value="F:2-amino-4-hydroxy-6-hydroxymethyldihydropteridine diphosphokinase activity"/>
    <property type="evidence" value="ECO:0007669"/>
    <property type="project" value="UniProtKB-EC"/>
</dbReference>
<dbReference type="InterPro" id="IPR000550">
    <property type="entry name" value="Hppk"/>
</dbReference>
<evidence type="ECO:0000256" key="7">
    <source>
        <dbReference type="ARBA" id="ARBA00005051"/>
    </source>
</evidence>
<dbReference type="SUPFAM" id="SSF55620">
    <property type="entry name" value="Tetrahydrobiopterin biosynthesis enzymes-like"/>
    <property type="match status" value="2"/>
</dbReference>
<dbReference type="PROSITE" id="PS00794">
    <property type="entry name" value="HPPK"/>
    <property type="match status" value="1"/>
</dbReference>
<evidence type="ECO:0000256" key="6">
    <source>
        <dbReference type="ARBA" id="ARBA00005013"/>
    </source>
</evidence>
<dbReference type="GO" id="GO:0005740">
    <property type="term" value="C:mitochondrial envelope"/>
    <property type="evidence" value="ECO:0007669"/>
    <property type="project" value="TreeGrafter"/>
</dbReference>
<dbReference type="GO" id="GO:0005524">
    <property type="term" value="F:ATP binding"/>
    <property type="evidence" value="ECO:0007669"/>
    <property type="project" value="UniProtKB-KW"/>
</dbReference>
<keyword evidence="14" id="KW-0479">Metal-binding</keyword>
<comment type="function">
    <text evidence="21">Catalyzes three sequential steps of tetrahydrofolate biosynthesis.</text>
</comment>
<evidence type="ECO:0000259" key="25">
    <source>
        <dbReference type="PROSITE" id="PS50972"/>
    </source>
</evidence>
<comment type="similarity">
    <text evidence="9">In the C-terminal section; belongs to the DHPS family.</text>
</comment>
<dbReference type="UniPathway" id="UPA00077">
    <property type="reaction ID" value="UER00155"/>
</dbReference>
<comment type="catalytic activity">
    <reaction evidence="3">
        <text>7,8-dihydroneopterin = 6-hydroxymethyl-7,8-dihydropterin + glycolaldehyde</text>
        <dbReference type="Rhea" id="RHEA:10540"/>
        <dbReference type="ChEBI" id="CHEBI:17001"/>
        <dbReference type="ChEBI" id="CHEBI:17071"/>
        <dbReference type="ChEBI" id="CHEBI:44841"/>
        <dbReference type="EC" id="4.1.2.25"/>
    </reaction>
</comment>
<dbReference type="InterPro" id="IPR035907">
    <property type="entry name" value="Hppk_sf"/>
</dbReference>
<organism evidence="26">
    <name type="scientific">Phaffia rhodozyma</name>
    <name type="common">Yeast</name>
    <name type="synonym">Xanthophyllomyces dendrorhous</name>
    <dbReference type="NCBI Taxonomy" id="264483"/>
    <lineage>
        <taxon>Eukaryota</taxon>
        <taxon>Fungi</taxon>
        <taxon>Dikarya</taxon>
        <taxon>Basidiomycota</taxon>
        <taxon>Agaricomycotina</taxon>
        <taxon>Tremellomycetes</taxon>
        <taxon>Cystofilobasidiales</taxon>
        <taxon>Mrakiaceae</taxon>
        <taxon>Phaffia</taxon>
    </lineage>
</organism>
<evidence type="ECO:0000256" key="23">
    <source>
        <dbReference type="ARBA" id="ARBA00067568"/>
    </source>
</evidence>
<evidence type="ECO:0000256" key="14">
    <source>
        <dbReference type="ARBA" id="ARBA00022723"/>
    </source>
</evidence>
<evidence type="ECO:0000313" key="26">
    <source>
        <dbReference type="EMBL" id="CDZ97869.1"/>
    </source>
</evidence>
<keyword evidence="16" id="KW-0418">Kinase</keyword>
<evidence type="ECO:0000256" key="9">
    <source>
        <dbReference type="ARBA" id="ARBA00009951"/>
    </source>
</evidence>
<keyword evidence="13" id="KW-0808">Transferase</keyword>
<dbReference type="NCBIfam" id="TIGR01498">
    <property type="entry name" value="folK"/>
    <property type="match status" value="1"/>
</dbReference>
<sequence length="744" mass="80664">MSSTNKPDEIVITDLVFPLLLASGDHWHRPTNPSPHSLSFTITHPLIASALTDNVSQTLSYSDAAKAALSLAHSKTWESIEGCAEGIADELVRMNNGGQVKVRLECLKNLAGGKVGVEMVRGGSKLAKSSEKESKIWIKEVEVRCIIGVNPQERLEKQAVVIDLEIPLTSNEGKSSQSSAGFPHRVFANAIHDYVQPTSYQTIESLSQTLSAHLFSIPLPSYPPIPSLTLRVSKPYAVTFAKYASVEITRQRSSVLSSSTVLDHTDDEGNALKSHTAVLAVGSNIGDRMGNISKAIKWLLRDEGNFRLVDTSFLYESEPMYVEDQDRFLNGAIIIETLLGPEKLLSYLKAIESGVGRTQTFRNGPRVVDLDLIFYDDQVIDVETPEGGLIVPHPRLGEREFVLRPLIDMIPDFIHPSYSVSISALYQALPPSFPPCLNRVIPFHHPISLLPSHLSSDCPQTQIMSILNLTPDSFSDGGSYPTTSVALETARSMIESGATILDIGGLSTRPGAEAVSEEIELDRVVPLIQALRSEGITIPISVDTYRPSVARGAMEAGASMINDVHAGRAEGMWDVMAESDAPVVLMHSRGDSQTMSSLTDYPNGVVQDVRMELAQVVEQAIKAGVKRWNIILDPGIGFAKTAEQNWKLLAGLEDLVREGNVSGGKERNPIAGYPLLVGASRKGFIGALTGRTDPKDRGYGSAAVVARCVASGVVQVVRVHDTRETKDLVLVLEAIESARRGKSV</sequence>
<evidence type="ECO:0000256" key="19">
    <source>
        <dbReference type="ARBA" id="ARBA00022909"/>
    </source>
</evidence>
<evidence type="ECO:0000256" key="2">
    <source>
        <dbReference type="ARBA" id="ARBA00000198"/>
    </source>
</evidence>
<evidence type="ECO:0000256" key="5">
    <source>
        <dbReference type="ARBA" id="ARBA00004763"/>
    </source>
</evidence>
<dbReference type="SUPFAM" id="SSF55083">
    <property type="entry name" value="6-hydroxymethyl-7,8-dihydropterin pyrophosphokinase, HPPK"/>
    <property type="match status" value="1"/>
</dbReference>
<evidence type="ECO:0000256" key="18">
    <source>
        <dbReference type="ARBA" id="ARBA00022842"/>
    </source>
</evidence>
<evidence type="ECO:0000256" key="15">
    <source>
        <dbReference type="ARBA" id="ARBA00022741"/>
    </source>
</evidence>
<dbReference type="PROSITE" id="PS50972">
    <property type="entry name" value="PTERIN_BINDING"/>
    <property type="match status" value="1"/>
</dbReference>
<evidence type="ECO:0000256" key="22">
    <source>
        <dbReference type="ARBA" id="ARBA00061548"/>
    </source>
</evidence>
<evidence type="ECO:0000256" key="10">
    <source>
        <dbReference type="ARBA" id="ARBA00012458"/>
    </source>
</evidence>
<dbReference type="Gene3D" id="3.30.70.560">
    <property type="entry name" value="7,8-Dihydro-6-hydroxymethylpterin-pyrophosphokinase HPPK"/>
    <property type="match status" value="1"/>
</dbReference>
<dbReference type="Pfam" id="PF00809">
    <property type="entry name" value="Pterin_bind"/>
    <property type="match status" value="1"/>
</dbReference>
<dbReference type="InterPro" id="IPR045031">
    <property type="entry name" value="DHP_synth-like"/>
</dbReference>
<evidence type="ECO:0000256" key="16">
    <source>
        <dbReference type="ARBA" id="ARBA00022777"/>
    </source>
</evidence>
<evidence type="ECO:0000256" key="13">
    <source>
        <dbReference type="ARBA" id="ARBA00022679"/>
    </source>
</evidence>
<comment type="similarity">
    <text evidence="22">In the central section; belongs to the HPPK family.</text>
</comment>
<dbReference type="InterPro" id="IPR006157">
    <property type="entry name" value="FolB_dom"/>
</dbReference>
<evidence type="ECO:0000256" key="3">
    <source>
        <dbReference type="ARBA" id="ARBA00001353"/>
    </source>
</evidence>
<dbReference type="InterPro" id="IPR000489">
    <property type="entry name" value="Pterin-binding_dom"/>
</dbReference>
<dbReference type="InterPro" id="IPR006390">
    <property type="entry name" value="DHP_synth_dom"/>
</dbReference>
<dbReference type="NCBIfam" id="TIGR01496">
    <property type="entry name" value="DHPS"/>
    <property type="match status" value="1"/>
</dbReference>
<dbReference type="CDD" id="cd00739">
    <property type="entry name" value="DHPS"/>
    <property type="match status" value="1"/>
</dbReference>
<dbReference type="GO" id="GO:0046654">
    <property type="term" value="P:tetrahydrofolate biosynthetic process"/>
    <property type="evidence" value="ECO:0007669"/>
    <property type="project" value="UniProtKB-UniPathway"/>
</dbReference>
<dbReference type="PANTHER" id="PTHR20941:SF1">
    <property type="entry name" value="FOLIC ACID SYNTHESIS PROTEIN FOL1"/>
    <property type="match status" value="1"/>
</dbReference>
<evidence type="ECO:0000256" key="8">
    <source>
        <dbReference type="ARBA" id="ARBA00009640"/>
    </source>
</evidence>
<dbReference type="EMBL" id="LN483249">
    <property type="protein sequence ID" value="CDZ97869.1"/>
    <property type="molecule type" value="Genomic_DNA"/>
</dbReference>
<evidence type="ECO:0000256" key="17">
    <source>
        <dbReference type="ARBA" id="ARBA00022840"/>
    </source>
</evidence>
<evidence type="ECO:0000256" key="11">
    <source>
        <dbReference type="ARBA" id="ARBA00013043"/>
    </source>
</evidence>
<dbReference type="CDD" id="cd00483">
    <property type="entry name" value="HPPK"/>
    <property type="match status" value="1"/>
</dbReference>
<dbReference type="GO" id="GO:0046656">
    <property type="term" value="P:folic acid biosynthetic process"/>
    <property type="evidence" value="ECO:0007669"/>
    <property type="project" value="UniProtKB-KW"/>
</dbReference>
<dbReference type="GO" id="GO:0004150">
    <property type="term" value="F:dihydroneopterin aldolase activity"/>
    <property type="evidence" value="ECO:0007669"/>
    <property type="project" value="UniProtKB-EC"/>
</dbReference>
<dbReference type="GO" id="GO:0016301">
    <property type="term" value="F:kinase activity"/>
    <property type="evidence" value="ECO:0007669"/>
    <property type="project" value="UniProtKB-KW"/>
</dbReference>
<evidence type="ECO:0000256" key="21">
    <source>
        <dbReference type="ARBA" id="ARBA00058009"/>
    </source>
</evidence>